<evidence type="ECO:0000313" key="2">
    <source>
        <dbReference type="Proteomes" id="UP000035680"/>
    </source>
</evidence>
<organism evidence="2 3">
    <name type="scientific">Strongyloides venezuelensis</name>
    <name type="common">Threadworm</name>
    <dbReference type="NCBI Taxonomy" id="75913"/>
    <lineage>
        <taxon>Eukaryota</taxon>
        <taxon>Metazoa</taxon>
        <taxon>Ecdysozoa</taxon>
        <taxon>Nematoda</taxon>
        <taxon>Chromadorea</taxon>
        <taxon>Rhabditida</taxon>
        <taxon>Tylenchina</taxon>
        <taxon>Panagrolaimomorpha</taxon>
        <taxon>Strongyloidoidea</taxon>
        <taxon>Strongyloididae</taxon>
        <taxon>Strongyloides</taxon>
    </lineage>
</organism>
<dbReference type="AlphaFoldDB" id="A0A0K0FT17"/>
<proteinExistence type="predicted"/>
<reference evidence="3" key="2">
    <citation type="submission" date="2015-08" db="UniProtKB">
        <authorList>
            <consortium name="WormBaseParasite"/>
        </authorList>
    </citation>
    <scope>IDENTIFICATION</scope>
</reference>
<sequence>MDSIEFQDNSPYEGSINNPIILDDSDSDEEDEIVYASNESDTRLSFMRDDASTDNNILGAPETPILTNHVSSKASEDGISSPDEYHMPYLSNYDDNNSISESDLCTKTLEVDNYNRVCFFHRGYFPRRGTNTNGSIWDHPSGISFHFNELNEKQLIPYVSLLLNRPRIINLKLVLALPPCHTTIKGIKTLINLREWDRLDIEAHVSWMEFCHIFPKLNNIYFMFFKKPTQLDKTTE</sequence>
<evidence type="ECO:0000313" key="3">
    <source>
        <dbReference type="WBParaSite" id="SVE_1463800.1"/>
    </source>
</evidence>
<reference evidence="2" key="1">
    <citation type="submission" date="2014-07" db="EMBL/GenBank/DDBJ databases">
        <authorList>
            <person name="Martin A.A"/>
            <person name="De Silva N."/>
        </authorList>
    </citation>
    <scope>NUCLEOTIDE SEQUENCE</scope>
</reference>
<feature type="region of interest" description="Disordered" evidence="1">
    <location>
        <begin position="1"/>
        <end position="28"/>
    </location>
</feature>
<feature type="compositionally biased region" description="Polar residues" evidence="1">
    <location>
        <begin position="1"/>
        <end position="18"/>
    </location>
</feature>
<name>A0A0K0FT17_STRVS</name>
<protein>
    <submittedName>
        <fullName evidence="3">DDE-1 domain-containing protein</fullName>
    </submittedName>
</protein>
<keyword evidence="2" id="KW-1185">Reference proteome</keyword>
<dbReference type="WBParaSite" id="SVE_1463800.1">
    <property type="protein sequence ID" value="SVE_1463800.1"/>
    <property type="gene ID" value="SVE_1463800"/>
</dbReference>
<evidence type="ECO:0000256" key="1">
    <source>
        <dbReference type="SAM" id="MobiDB-lite"/>
    </source>
</evidence>
<dbReference type="Proteomes" id="UP000035680">
    <property type="component" value="Unassembled WGS sequence"/>
</dbReference>
<accession>A0A0K0FT17</accession>